<reference evidence="1 2" key="1">
    <citation type="submission" date="2020-09" db="EMBL/GenBank/DDBJ databases">
        <authorList>
            <person name="Ashkenazy H."/>
        </authorList>
    </citation>
    <scope>NUCLEOTIDE SEQUENCE [LARGE SCALE GENOMIC DNA]</scope>
    <source>
        <strain evidence="2">cv. Cdm-0</strain>
    </source>
</reference>
<name>A0A7G2DZM9_ARATH</name>
<accession>A0A7G2DZM9</accession>
<organism evidence="1 2">
    <name type="scientific">Arabidopsis thaliana</name>
    <name type="common">Mouse-ear cress</name>
    <dbReference type="NCBI Taxonomy" id="3702"/>
    <lineage>
        <taxon>Eukaryota</taxon>
        <taxon>Viridiplantae</taxon>
        <taxon>Streptophyta</taxon>
        <taxon>Embryophyta</taxon>
        <taxon>Tracheophyta</taxon>
        <taxon>Spermatophyta</taxon>
        <taxon>Magnoliopsida</taxon>
        <taxon>eudicotyledons</taxon>
        <taxon>Gunneridae</taxon>
        <taxon>Pentapetalae</taxon>
        <taxon>rosids</taxon>
        <taxon>malvids</taxon>
        <taxon>Brassicales</taxon>
        <taxon>Brassicaceae</taxon>
        <taxon>Camelineae</taxon>
        <taxon>Arabidopsis</taxon>
    </lineage>
</organism>
<protein>
    <submittedName>
        <fullName evidence="1">(thale cress) hypothetical protein</fullName>
    </submittedName>
</protein>
<dbReference type="EMBL" id="LR881466">
    <property type="protein sequence ID" value="CAD5316164.1"/>
    <property type="molecule type" value="Genomic_DNA"/>
</dbReference>
<gene>
    <name evidence="1" type="ORF">AT9943_LOCUS4499</name>
</gene>
<sequence length="78" mass="8808">MLQLFLPLFPFFGDELSLVRLVMITERAHLRDGDKAASAELIKEMRSCRFAGDASTYGLVTDMLHDGRLDKGFLEMLS</sequence>
<dbReference type="AlphaFoldDB" id="A0A7G2DZM9"/>
<proteinExistence type="predicted"/>
<dbReference type="Proteomes" id="UP000516314">
    <property type="component" value="Chromosome 1"/>
</dbReference>
<evidence type="ECO:0000313" key="1">
    <source>
        <dbReference type="EMBL" id="CAD5316164.1"/>
    </source>
</evidence>
<evidence type="ECO:0000313" key="2">
    <source>
        <dbReference type="Proteomes" id="UP000516314"/>
    </source>
</evidence>